<dbReference type="RefSeq" id="WP_183343938.1">
    <property type="nucleotide sequence ID" value="NZ_BLXY01000001.1"/>
</dbReference>
<evidence type="ECO:0008006" key="3">
    <source>
        <dbReference type="Google" id="ProtNLM"/>
    </source>
</evidence>
<dbReference type="NCBIfam" id="TIGR04256">
    <property type="entry name" value="GxxExxY"/>
    <property type="match status" value="1"/>
</dbReference>
<comment type="caution">
    <text evidence="1">The sequence shown here is derived from an EMBL/GenBank/DDBJ whole genome shotgun (WGS) entry which is preliminary data.</text>
</comment>
<proteinExistence type="predicted"/>
<evidence type="ECO:0000313" key="2">
    <source>
        <dbReference type="Proteomes" id="UP000568888"/>
    </source>
</evidence>
<dbReference type="EMBL" id="BLXY01000001">
    <property type="protein sequence ID" value="GFO62157.1"/>
    <property type="molecule type" value="Genomic_DNA"/>
</dbReference>
<reference evidence="2" key="1">
    <citation type="submission" date="2020-06" db="EMBL/GenBank/DDBJ databases">
        <title>Draft genomic sequecing of Geomonas sp. Red736.</title>
        <authorList>
            <person name="Itoh H."/>
            <person name="Xu Z.X."/>
            <person name="Ushijima N."/>
            <person name="Masuda Y."/>
            <person name="Shiratori Y."/>
            <person name="Senoo K."/>
        </authorList>
    </citation>
    <scope>NUCLEOTIDE SEQUENCE [LARGE SCALE GENOMIC DNA]</scope>
    <source>
        <strain evidence="2">Red736</strain>
    </source>
</reference>
<accession>A0A6V8MQS5</accession>
<gene>
    <name evidence="1" type="ORF">GMPD_00760</name>
</gene>
<organism evidence="1 2">
    <name type="scientific">Geomonas paludis</name>
    <dbReference type="NCBI Taxonomy" id="2740185"/>
    <lineage>
        <taxon>Bacteria</taxon>
        <taxon>Pseudomonadati</taxon>
        <taxon>Thermodesulfobacteriota</taxon>
        <taxon>Desulfuromonadia</taxon>
        <taxon>Geobacterales</taxon>
        <taxon>Geobacteraceae</taxon>
        <taxon>Geomonas</taxon>
    </lineage>
</organism>
<dbReference type="AlphaFoldDB" id="A0A6V8MQS5"/>
<evidence type="ECO:0000313" key="1">
    <source>
        <dbReference type="EMBL" id="GFO62157.1"/>
    </source>
</evidence>
<name>A0A6V8MQS5_9BACT</name>
<protein>
    <recommendedName>
        <fullName evidence="3">GxxExxY protein</fullName>
    </recommendedName>
</protein>
<dbReference type="Pfam" id="PF13366">
    <property type="entry name" value="PDDEXK_3"/>
    <property type="match status" value="1"/>
</dbReference>
<dbReference type="InterPro" id="IPR026350">
    <property type="entry name" value="GxxExxY"/>
</dbReference>
<sequence length="138" mass="15736">MIHEETTDRILKGFFKVYNTLGFGFLEKVYENALVIELAKLGLEVNQQPKIPVYYDGLLVGEYFADVVVQDVVILELKAAEALRDEHYAQLTNYLKASDKELGLLLNFGKKPQFKRIIFSNDVKQALRKGEFKGGVHL</sequence>
<dbReference type="Proteomes" id="UP000568888">
    <property type="component" value="Unassembled WGS sequence"/>
</dbReference>